<evidence type="ECO:0000313" key="10">
    <source>
        <dbReference type="RefSeq" id="XP_021842554.1"/>
    </source>
</evidence>
<evidence type="ECO:0000256" key="4">
    <source>
        <dbReference type="ARBA" id="ARBA00023125"/>
    </source>
</evidence>
<dbReference type="GO" id="GO:0005634">
    <property type="term" value="C:nucleus"/>
    <property type="evidence" value="ECO:0000318"/>
    <property type="project" value="GO_Central"/>
</dbReference>
<keyword evidence="5" id="KW-0804">Transcription</keyword>
<dbReference type="GeneID" id="110782667"/>
<dbReference type="OrthoDB" id="2019351at2759"/>
<sequence>MATNVDDSSPFPALRKLRHQPLAATLTRASPVLREDCWSEDATHALVEAWGSHHLALNRGNLRQHHWLEVAATVNTIGDRRRRTDIQCKNRIDTLKKKYKIEKSRTIDPSGTYVSPWPFFSRLDYLISGDGEKLHSSRKISPDTPSTATALTNFPVAPRSALIRKRPVPVDDSFFRRQFAAVVAAAAEMEEREDEEEERESSERTGTSSDGGRRDRREKEEEGGCNNGCRHLAEAIMRFGEVYERVETVKQEQLIELEKHRMQFTKDLEYQRMKLFMDTQLQLARIKRSKHSDDADSYL</sequence>
<dbReference type="FunFam" id="1.10.10.60:FF:000104">
    <property type="entry name" value="trihelix transcription factor ASIL2"/>
    <property type="match status" value="1"/>
</dbReference>
<keyword evidence="4" id="KW-0238">DNA-binding</keyword>
<dbReference type="Gene3D" id="1.10.10.60">
    <property type="entry name" value="Homeodomain-like"/>
    <property type="match status" value="1"/>
</dbReference>
<evidence type="ECO:0000313" key="9">
    <source>
        <dbReference type="Proteomes" id="UP000813463"/>
    </source>
</evidence>
<organism evidence="9 10">
    <name type="scientific">Spinacia oleracea</name>
    <name type="common">Spinach</name>
    <dbReference type="NCBI Taxonomy" id="3562"/>
    <lineage>
        <taxon>Eukaryota</taxon>
        <taxon>Viridiplantae</taxon>
        <taxon>Streptophyta</taxon>
        <taxon>Embryophyta</taxon>
        <taxon>Tracheophyta</taxon>
        <taxon>Spermatophyta</taxon>
        <taxon>Magnoliopsida</taxon>
        <taxon>eudicotyledons</taxon>
        <taxon>Gunneridae</taxon>
        <taxon>Pentapetalae</taxon>
        <taxon>Caryophyllales</taxon>
        <taxon>Chenopodiaceae</taxon>
        <taxon>Chenopodioideae</taxon>
        <taxon>Anserineae</taxon>
        <taxon>Spinacia</taxon>
    </lineage>
</organism>
<feature type="domain" description="Myb/SANT-like DNA-binding" evidence="8">
    <location>
        <begin position="36"/>
        <end position="124"/>
    </location>
</feature>
<evidence type="ECO:0000256" key="2">
    <source>
        <dbReference type="ARBA" id="ARBA00023015"/>
    </source>
</evidence>
<comment type="subcellular location">
    <subcellularLocation>
        <location evidence="1">Nucleus</location>
    </subcellularLocation>
</comment>
<protein>
    <submittedName>
        <fullName evidence="10">Trihelix transcription factor ENAP1</fullName>
    </submittedName>
</protein>
<feature type="compositionally biased region" description="Acidic residues" evidence="7">
    <location>
        <begin position="188"/>
        <end position="200"/>
    </location>
</feature>
<dbReference type="Proteomes" id="UP000813463">
    <property type="component" value="Chromosome 4"/>
</dbReference>
<dbReference type="InterPro" id="IPR044822">
    <property type="entry name" value="Myb_DNA-bind_4"/>
</dbReference>
<evidence type="ECO:0000259" key="8">
    <source>
        <dbReference type="Pfam" id="PF13837"/>
    </source>
</evidence>
<accession>A0A9R0I6S7</accession>
<dbReference type="KEGG" id="soe:110782667"/>
<feature type="compositionally biased region" description="Basic and acidic residues" evidence="7">
    <location>
        <begin position="211"/>
        <end position="222"/>
    </location>
</feature>
<reference evidence="9" key="1">
    <citation type="journal article" date="2021" name="Nat. Commun.">
        <title>Genomic analyses provide insights into spinach domestication and the genetic basis of agronomic traits.</title>
        <authorList>
            <person name="Cai X."/>
            <person name="Sun X."/>
            <person name="Xu C."/>
            <person name="Sun H."/>
            <person name="Wang X."/>
            <person name="Ge C."/>
            <person name="Zhang Z."/>
            <person name="Wang Q."/>
            <person name="Fei Z."/>
            <person name="Jiao C."/>
            <person name="Wang Q."/>
        </authorList>
    </citation>
    <scope>NUCLEOTIDE SEQUENCE [LARGE SCALE GENOMIC DNA]</scope>
    <source>
        <strain evidence="9">cv. Varoflay</strain>
    </source>
</reference>
<dbReference type="GO" id="GO:0000976">
    <property type="term" value="F:transcription cis-regulatory region binding"/>
    <property type="evidence" value="ECO:0000318"/>
    <property type="project" value="GO_Central"/>
</dbReference>
<name>A0A9R0I6S7_SPIOL</name>
<keyword evidence="2" id="KW-0805">Transcription regulation</keyword>
<evidence type="ECO:0000256" key="1">
    <source>
        <dbReference type="ARBA" id="ARBA00004123"/>
    </source>
</evidence>
<reference evidence="10" key="2">
    <citation type="submission" date="2025-08" db="UniProtKB">
        <authorList>
            <consortium name="RefSeq"/>
        </authorList>
    </citation>
    <scope>IDENTIFICATION</scope>
    <source>
        <tissue evidence="10">Leaf</tissue>
    </source>
</reference>
<keyword evidence="9" id="KW-1185">Reference proteome</keyword>
<dbReference type="RefSeq" id="XP_021842554.1">
    <property type="nucleotide sequence ID" value="XM_021986862.2"/>
</dbReference>
<dbReference type="AlphaFoldDB" id="A0A9R0I6S7"/>
<dbReference type="InterPro" id="IPR044823">
    <property type="entry name" value="ASIL1/2-like"/>
</dbReference>
<feature type="region of interest" description="Disordered" evidence="7">
    <location>
        <begin position="187"/>
        <end position="227"/>
    </location>
</feature>
<evidence type="ECO:0000256" key="6">
    <source>
        <dbReference type="ARBA" id="ARBA00023242"/>
    </source>
</evidence>
<evidence type="ECO:0000256" key="7">
    <source>
        <dbReference type="SAM" id="MobiDB-lite"/>
    </source>
</evidence>
<gene>
    <name evidence="10" type="primary">LOC110782667</name>
</gene>
<proteinExistence type="predicted"/>
<evidence type="ECO:0000256" key="3">
    <source>
        <dbReference type="ARBA" id="ARBA00023054"/>
    </source>
</evidence>
<keyword evidence="6" id="KW-0539">Nucleus</keyword>
<keyword evidence="3" id="KW-0175">Coiled coil</keyword>
<dbReference type="PANTHER" id="PTHR31307">
    <property type="entry name" value="TRIHELIX TRANSCRIPTION FACTOR ASIL2"/>
    <property type="match status" value="1"/>
</dbReference>
<dbReference type="PANTHER" id="PTHR31307:SF50">
    <property type="entry name" value="SEQUENCE-SPECIFIC DNA BINDING TRANSCRIPTION FACTOR"/>
    <property type="match status" value="1"/>
</dbReference>
<evidence type="ECO:0000256" key="5">
    <source>
        <dbReference type="ARBA" id="ARBA00023163"/>
    </source>
</evidence>
<dbReference type="Pfam" id="PF13837">
    <property type="entry name" value="Myb_DNA-bind_4"/>
    <property type="match status" value="1"/>
</dbReference>